<evidence type="ECO:0000313" key="2">
    <source>
        <dbReference type="EMBL" id="RJQ77456.1"/>
    </source>
</evidence>
<sequence>MQTLVVGLGRAGAGLHVPVLAKARSLAPDLFGDEPVVGCDPGRPVPANPRLTVARDLDHARRLVEPKDTVVHVCTPPDVRAAVVAELATHGFRRFVVEKPLAPDTDELARMQRLIRKHRLRLEVVEPWLASTLTHRLTEVVRDNEFGELRAITIEQDKPRFRRSLSGSAGQSAFDVELPHGVGLALRLAGNARVTHATGYDLVLDDLVVPRMGGAEVGLRHTSGVRSRITSDLTSPIRQRRVTCEFTRGTAVGHYAVSDDDDHAQLTLTRNGRTEHAVLRDDCLLSWMIGAYRGFRRGVASPARGMLGSSEVVRILSVAKNVCAEPITGGRVPRYAG</sequence>
<dbReference type="Pfam" id="PF01408">
    <property type="entry name" value="GFO_IDH_MocA"/>
    <property type="match status" value="1"/>
</dbReference>
<dbReference type="InterPro" id="IPR036291">
    <property type="entry name" value="NAD(P)-bd_dom_sf"/>
</dbReference>
<dbReference type="InterPro" id="IPR000683">
    <property type="entry name" value="Gfo/Idh/MocA-like_OxRdtase_N"/>
</dbReference>
<feature type="domain" description="Gfo/Idh/MocA-like oxidoreductase N-terminal" evidence="1">
    <location>
        <begin position="3"/>
        <end position="124"/>
    </location>
</feature>
<organism evidence="2 3">
    <name type="scientific">Amycolatopsis panacis</name>
    <dbReference type="NCBI Taxonomy" id="2340917"/>
    <lineage>
        <taxon>Bacteria</taxon>
        <taxon>Bacillati</taxon>
        <taxon>Actinomycetota</taxon>
        <taxon>Actinomycetes</taxon>
        <taxon>Pseudonocardiales</taxon>
        <taxon>Pseudonocardiaceae</taxon>
        <taxon>Amycolatopsis</taxon>
    </lineage>
</organism>
<accession>A0A419HMT8</accession>
<dbReference type="GO" id="GO:0000166">
    <property type="term" value="F:nucleotide binding"/>
    <property type="evidence" value="ECO:0007669"/>
    <property type="project" value="InterPro"/>
</dbReference>
<dbReference type="Proteomes" id="UP000285112">
    <property type="component" value="Unassembled WGS sequence"/>
</dbReference>
<proteinExistence type="predicted"/>
<keyword evidence="3" id="KW-1185">Reference proteome</keyword>
<dbReference type="EMBL" id="QZFV01000137">
    <property type="protein sequence ID" value="RJQ77456.1"/>
    <property type="molecule type" value="Genomic_DNA"/>
</dbReference>
<reference evidence="2 3" key="1">
    <citation type="submission" date="2018-09" db="EMBL/GenBank/DDBJ databases">
        <title>YIM PH 21725 draft genome.</title>
        <authorList>
            <person name="Miao C."/>
        </authorList>
    </citation>
    <scope>NUCLEOTIDE SEQUENCE [LARGE SCALE GENOMIC DNA]</scope>
    <source>
        <strain evidence="3">YIM PH21725</strain>
    </source>
</reference>
<name>A0A419HMT8_9PSEU</name>
<dbReference type="SUPFAM" id="SSF51735">
    <property type="entry name" value="NAD(P)-binding Rossmann-fold domains"/>
    <property type="match status" value="1"/>
</dbReference>
<evidence type="ECO:0000259" key="1">
    <source>
        <dbReference type="Pfam" id="PF01408"/>
    </source>
</evidence>
<protein>
    <submittedName>
        <fullName evidence="2">Oxidoreductase</fullName>
    </submittedName>
</protein>
<dbReference type="Gene3D" id="3.40.50.720">
    <property type="entry name" value="NAD(P)-binding Rossmann-like Domain"/>
    <property type="match status" value="1"/>
</dbReference>
<comment type="caution">
    <text evidence="2">The sequence shown here is derived from an EMBL/GenBank/DDBJ whole genome shotgun (WGS) entry which is preliminary data.</text>
</comment>
<dbReference type="OrthoDB" id="4327503at2"/>
<dbReference type="Gene3D" id="3.30.360.10">
    <property type="entry name" value="Dihydrodipicolinate Reductase, domain 2"/>
    <property type="match status" value="1"/>
</dbReference>
<dbReference type="AlphaFoldDB" id="A0A419HMT8"/>
<gene>
    <name evidence="2" type="ORF">D5S19_28945</name>
</gene>
<evidence type="ECO:0000313" key="3">
    <source>
        <dbReference type="Proteomes" id="UP000285112"/>
    </source>
</evidence>